<evidence type="ECO:0000256" key="2">
    <source>
        <dbReference type="ARBA" id="ARBA00022679"/>
    </source>
</evidence>
<keyword evidence="1 8" id="KW-0444">Lipid biosynthesis</keyword>
<keyword evidence="11" id="KW-1185">Reference proteome</keyword>
<dbReference type="InterPro" id="IPR004568">
    <property type="entry name" value="Ppantetheine-prot_Trfase_dom"/>
</dbReference>
<comment type="subcellular location">
    <subcellularLocation>
        <location evidence="8">Cytoplasm</location>
    </subcellularLocation>
</comment>
<keyword evidence="4 8" id="KW-0276">Fatty acid metabolism</keyword>
<evidence type="ECO:0000256" key="6">
    <source>
        <dbReference type="ARBA" id="ARBA00023098"/>
    </source>
</evidence>
<reference evidence="10" key="1">
    <citation type="submission" date="2018-01" db="EMBL/GenBank/DDBJ databases">
        <title>Genomic characterization of Leptospira inadai serogroup Lyme isolated from captured rat in Brazil and comparative analysis with human reference strain.</title>
        <authorList>
            <person name="Moreno L.Z."/>
            <person name="Loureiro A.P."/>
            <person name="Miraglia F."/>
            <person name="Kremer F.S."/>
            <person name="Eslabao M.R."/>
            <person name="Dellagostin O.A."/>
            <person name="Lilenbaum W."/>
            <person name="Moreno A.M."/>
        </authorList>
    </citation>
    <scope>NUCLEOTIDE SEQUENCE [LARGE SCALE GENOMIC DNA]</scope>
    <source>
        <strain evidence="10">M34/99</strain>
    </source>
</reference>
<sequence>MTSELDREISEICQPISPGISVGVDLVFIPEFREALKEPGTVFFKETFTHWERAKADAKPAPQRATYYAGRYAAKEALIKALDGPRLHLDPAFRPNYIEIEVRNDNYGRPYFRFYGILSDYMEKIKSSCIRISITHAGDYAFSEVLLAL</sequence>
<organism evidence="10 11">
    <name type="scientific">Leptospira inadai serovar Lyme</name>
    <dbReference type="NCBI Taxonomy" id="293084"/>
    <lineage>
        <taxon>Bacteria</taxon>
        <taxon>Pseudomonadati</taxon>
        <taxon>Spirochaetota</taxon>
        <taxon>Spirochaetia</taxon>
        <taxon>Leptospirales</taxon>
        <taxon>Leptospiraceae</taxon>
        <taxon>Leptospira</taxon>
    </lineage>
</organism>
<dbReference type="Proteomes" id="UP000094669">
    <property type="component" value="Unassembled WGS sequence"/>
</dbReference>
<dbReference type="NCBIfam" id="TIGR00556">
    <property type="entry name" value="pantethn_trn"/>
    <property type="match status" value="1"/>
</dbReference>
<comment type="caution">
    <text evidence="10">The sequence shown here is derived from an EMBL/GenBank/DDBJ whole genome shotgun (WGS) entry which is preliminary data.</text>
</comment>
<comment type="cofactor">
    <cofactor evidence="8">
        <name>Mg(2+)</name>
        <dbReference type="ChEBI" id="CHEBI:18420"/>
    </cofactor>
</comment>
<evidence type="ECO:0000256" key="3">
    <source>
        <dbReference type="ARBA" id="ARBA00022723"/>
    </source>
</evidence>
<keyword evidence="2 8" id="KW-0808">Transferase</keyword>
<name>A0ABX4YDN6_9LEPT</name>
<comment type="similarity">
    <text evidence="8">Belongs to the P-Pant transferase superfamily. AcpS family.</text>
</comment>
<comment type="function">
    <text evidence="8">Transfers the 4'-phosphopantetheine moiety from coenzyme A to a Ser of acyl-carrier-protein.</text>
</comment>
<feature type="binding site" evidence="8">
    <location>
        <position position="25"/>
    </location>
    <ligand>
        <name>Mg(2+)</name>
        <dbReference type="ChEBI" id="CHEBI:18420"/>
    </ligand>
</feature>
<gene>
    <name evidence="8" type="primary">acpS</name>
    <name evidence="10" type="ORF">BES34_019345</name>
</gene>
<feature type="binding site" evidence="8">
    <location>
        <position position="76"/>
    </location>
    <ligand>
        <name>Mg(2+)</name>
        <dbReference type="ChEBI" id="CHEBI:18420"/>
    </ligand>
</feature>
<evidence type="ECO:0000256" key="5">
    <source>
        <dbReference type="ARBA" id="ARBA00022842"/>
    </source>
</evidence>
<dbReference type="EMBL" id="MCRM02000031">
    <property type="protein sequence ID" value="PNV72454.1"/>
    <property type="molecule type" value="Genomic_DNA"/>
</dbReference>
<dbReference type="InterPro" id="IPR037143">
    <property type="entry name" value="4-PPantetheinyl_Trfase_dom_sf"/>
</dbReference>
<evidence type="ECO:0000256" key="1">
    <source>
        <dbReference type="ARBA" id="ARBA00022516"/>
    </source>
</evidence>
<evidence type="ECO:0000256" key="7">
    <source>
        <dbReference type="ARBA" id="ARBA00023160"/>
    </source>
</evidence>
<dbReference type="InterPro" id="IPR008278">
    <property type="entry name" value="4-PPantetheinyl_Trfase_dom"/>
</dbReference>
<dbReference type="InterPro" id="IPR002582">
    <property type="entry name" value="ACPS"/>
</dbReference>
<evidence type="ECO:0000256" key="8">
    <source>
        <dbReference type="HAMAP-Rule" id="MF_00101"/>
    </source>
</evidence>
<keyword evidence="5 8" id="KW-0460">Magnesium</keyword>
<keyword evidence="3 8" id="KW-0479">Metal-binding</keyword>
<protein>
    <recommendedName>
        <fullName evidence="8">Holo-[acyl-carrier-protein] synthase</fullName>
        <shortName evidence="8">Holo-ACP synthase</shortName>
        <ecNumber evidence="8">2.7.8.7</ecNumber>
    </recommendedName>
    <alternativeName>
        <fullName evidence="8">4'-phosphopantetheinyl transferase AcpS</fullName>
    </alternativeName>
</protein>
<feature type="domain" description="4'-phosphopantetheinyl transferase" evidence="9">
    <location>
        <begin position="21"/>
        <end position="121"/>
    </location>
</feature>
<dbReference type="Pfam" id="PF01648">
    <property type="entry name" value="ACPS"/>
    <property type="match status" value="1"/>
</dbReference>
<keyword evidence="6 8" id="KW-0443">Lipid metabolism</keyword>
<evidence type="ECO:0000256" key="4">
    <source>
        <dbReference type="ARBA" id="ARBA00022832"/>
    </source>
</evidence>
<evidence type="ECO:0000313" key="11">
    <source>
        <dbReference type="Proteomes" id="UP000094669"/>
    </source>
</evidence>
<proteinExistence type="inferred from homology"/>
<dbReference type="RefSeq" id="WP_010417222.1">
    <property type="nucleotide sequence ID" value="NZ_MCRM02000031.1"/>
</dbReference>
<evidence type="ECO:0000313" key="10">
    <source>
        <dbReference type="EMBL" id="PNV72454.1"/>
    </source>
</evidence>
<accession>A0ABX4YDN6</accession>
<evidence type="ECO:0000259" key="9">
    <source>
        <dbReference type="Pfam" id="PF01648"/>
    </source>
</evidence>
<dbReference type="SUPFAM" id="SSF56214">
    <property type="entry name" value="4'-phosphopantetheinyl transferase"/>
    <property type="match status" value="1"/>
</dbReference>
<dbReference type="EC" id="2.7.8.7" evidence="8"/>
<keyword evidence="8" id="KW-0963">Cytoplasm</keyword>
<dbReference type="Gene3D" id="3.90.470.20">
    <property type="entry name" value="4'-phosphopantetheinyl transferase domain"/>
    <property type="match status" value="1"/>
</dbReference>
<dbReference type="HAMAP" id="MF_00101">
    <property type="entry name" value="AcpS"/>
    <property type="match status" value="1"/>
</dbReference>
<keyword evidence="7 8" id="KW-0275">Fatty acid biosynthesis</keyword>
<comment type="catalytic activity">
    <reaction evidence="8">
        <text>apo-[ACP] + CoA = holo-[ACP] + adenosine 3',5'-bisphosphate + H(+)</text>
        <dbReference type="Rhea" id="RHEA:12068"/>
        <dbReference type="Rhea" id="RHEA-COMP:9685"/>
        <dbReference type="Rhea" id="RHEA-COMP:9690"/>
        <dbReference type="ChEBI" id="CHEBI:15378"/>
        <dbReference type="ChEBI" id="CHEBI:29999"/>
        <dbReference type="ChEBI" id="CHEBI:57287"/>
        <dbReference type="ChEBI" id="CHEBI:58343"/>
        <dbReference type="ChEBI" id="CHEBI:64479"/>
        <dbReference type="EC" id="2.7.8.7"/>
    </reaction>
</comment>